<evidence type="ECO:0000313" key="1">
    <source>
        <dbReference type="EMBL" id="MBB3764016.1"/>
    </source>
</evidence>
<proteinExistence type="predicted"/>
<keyword evidence="2" id="KW-1185">Reference proteome</keyword>
<dbReference type="Gene3D" id="3.30.450.40">
    <property type="match status" value="1"/>
</dbReference>
<sequence>MAKLRHRLGEAEEARANLAAFAAGHHAATAAIHAAVVEAASRVDLAELAETVTQRWPAILGVDACAFALIISGEGFRFDRKGVFSVEPQWIRSAGEGDEIQLSSERRGDPLFGEASGQLRSQAVIRISGPASVEGVLLLGQSSDDPVGSPEGNELLCFLGRALGAMIGRCIATK</sequence>
<dbReference type="RefSeq" id="WP_183933309.1">
    <property type="nucleotide sequence ID" value="NZ_JACICF010000001.1"/>
</dbReference>
<dbReference type="Proteomes" id="UP000578569">
    <property type="component" value="Unassembled WGS sequence"/>
</dbReference>
<reference evidence="1 2" key="1">
    <citation type="submission" date="2020-08" db="EMBL/GenBank/DDBJ databases">
        <title>Genomic Encyclopedia of Type Strains, Phase IV (KMG-IV): sequencing the most valuable type-strain genomes for metagenomic binning, comparative biology and taxonomic classification.</title>
        <authorList>
            <person name="Goeker M."/>
        </authorList>
    </citation>
    <scope>NUCLEOTIDE SEQUENCE [LARGE SCALE GENOMIC DNA]</scope>
    <source>
        <strain evidence="1 2">DSM 24194</strain>
    </source>
</reference>
<accession>A0A839YYC8</accession>
<name>A0A839YYC8_9SPHN</name>
<organism evidence="1 2">
    <name type="scientific">Sphingomicrobium lutaoense</name>
    <dbReference type="NCBI Taxonomy" id="515949"/>
    <lineage>
        <taxon>Bacteria</taxon>
        <taxon>Pseudomonadati</taxon>
        <taxon>Pseudomonadota</taxon>
        <taxon>Alphaproteobacteria</taxon>
        <taxon>Sphingomonadales</taxon>
        <taxon>Sphingomonadaceae</taxon>
        <taxon>Sphingomicrobium</taxon>
    </lineage>
</organism>
<comment type="caution">
    <text evidence="1">The sequence shown here is derived from an EMBL/GenBank/DDBJ whole genome shotgun (WGS) entry which is preliminary data.</text>
</comment>
<dbReference type="AlphaFoldDB" id="A0A839YYC8"/>
<protein>
    <submittedName>
        <fullName evidence="1">Uncharacterized protein YigA (DUF484 family)</fullName>
    </submittedName>
</protein>
<evidence type="ECO:0000313" key="2">
    <source>
        <dbReference type="Proteomes" id="UP000578569"/>
    </source>
</evidence>
<gene>
    <name evidence="1" type="ORF">FHS50_001039</name>
</gene>
<dbReference type="InterPro" id="IPR029016">
    <property type="entry name" value="GAF-like_dom_sf"/>
</dbReference>
<dbReference type="EMBL" id="JACICF010000001">
    <property type="protein sequence ID" value="MBB3764016.1"/>
    <property type="molecule type" value="Genomic_DNA"/>
</dbReference>